<dbReference type="EMBL" id="CP098023">
    <property type="protein sequence ID" value="WKD49279.1"/>
    <property type="molecule type" value="Genomic_DNA"/>
</dbReference>
<dbReference type="Proteomes" id="UP001321520">
    <property type="component" value="Chromosome"/>
</dbReference>
<evidence type="ECO:0000256" key="1">
    <source>
        <dbReference type="ARBA" id="ARBA00009964"/>
    </source>
</evidence>
<proteinExistence type="inferred from homology"/>
<dbReference type="Pfam" id="PF01527">
    <property type="entry name" value="HTH_Tnp_1"/>
    <property type="match status" value="1"/>
</dbReference>
<dbReference type="InterPro" id="IPR002514">
    <property type="entry name" value="Transposase_8"/>
</dbReference>
<evidence type="ECO:0000313" key="4">
    <source>
        <dbReference type="Proteomes" id="UP001321520"/>
    </source>
</evidence>
<evidence type="ECO:0000313" key="3">
    <source>
        <dbReference type="EMBL" id="WKD49279.1"/>
    </source>
</evidence>
<name>A0ABY9ECP2_9GAMM</name>
<organism evidence="3 4">
    <name type="scientific">Microbulbifer spongiae</name>
    <dbReference type="NCBI Taxonomy" id="2944933"/>
    <lineage>
        <taxon>Bacteria</taxon>
        <taxon>Pseudomonadati</taxon>
        <taxon>Pseudomonadota</taxon>
        <taxon>Gammaproteobacteria</taxon>
        <taxon>Cellvibrionales</taxon>
        <taxon>Microbulbiferaceae</taxon>
        <taxon>Microbulbifer</taxon>
    </lineage>
</organism>
<reference evidence="3 4" key="1">
    <citation type="submission" date="2022-05" db="EMBL/GenBank/DDBJ databases">
        <title>Microbulbifer sp. nov., isolated from sponge.</title>
        <authorList>
            <person name="Gao L."/>
        </authorList>
    </citation>
    <scope>NUCLEOTIDE SEQUENCE [LARGE SCALE GENOMIC DNA]</scope>
    <source>
        <strain evidence="3 4">MI-G</strain>
    </source>
</reference>
<dbReference type="SUPFAM" id="SSF46689">
    <property type="entry name" value="Homeodomain-like"/>
    <property type="match status" value="1"/>
</dbReference>
<protein>
    <submittedName>
        <fullName evidence="3">Transposase</fullName>
    </submittedName>
</protein>
<feature type="region of interest" description="Disordered" evidence="2">
    <location>
        <begin position="49"/>
        <end position="74"/>
    </location>
</feature>
<sequence length="74" mass="8429">MSRQRRSLSLEFRRDAARLVVDQGYSVSEADRSLDVGTTAMRRWVRQLEAEHGGETPASKALTRKQQKIRALEA</sequence>
<keyword evidence="4" id="KW-1185">Reference proteome</keyword>
<dbReference type="Gene3D" id="1.10.10.60">
    <property type="entry name" value="Homeodomain-like"/>
    <property type="match status" value="1"/>
</dbReference>
<dbReference type="RefSeq" id="WP_301415069.1">
    <property type="nucleotide sequence ID" value="NZ_CP098023.1"/>
</dbReference>
<dbReference type="InterPro" id="IPR009057">
    <property type="entry name" value="Homeodomain-like_sf"/>
</dbReference>
<comment type="similarity">
    <text evidence="1">Belongs to the transposase 8 family.</text>
</comment>
<evidence type="ECO:0000256" key="2">
    <source>
        <dbReference type="SAM" id="MobiDB-lite"/>
    </source>
</evidence>
<accession>A0ABY9ECP2</accession>
<gene>
    <name evidence="3" type="ORF">M8T91_15450</name>
</gene>